<sequence length="315" mass="32346">MTFGAWYRPIIGPTVAGVTVIAALTLASQPAAALPSAHPNARPATDTTVKASSWQEAASQLGTAGSLWEPARTAGLKRTKPIDVIADGLTFASGRARSGDTFAGATYGATRGASASRPSFTIVEKWADTGWAAEPATSTSMARVGSTPIRLGSPGTDVTVTAQVFANCFVQPSSGNPKNVPAGYRCSKADVARTGGVLRMTARPASTMTEPGRTSIVITSTGLTYAQLVAIASSLEQASGGGGDVTGSAQMVAMCGQMVDGAMTYEKASAFAASNGYSMRIGSIDGEAQMVTMDFRWDRFTVSVVKNIVTGCTYG</sequence>
<organism evidence="2">
    <name type="scientific">freshwater metagenome</name>
    <dbReference type="NCBI Taxonomy" id="449393"/>
    <lineage>
        <taxon>unclassified sequences</taxon>
        <taxon>metagenomes</taxon>
        <taxon>ecological metagenomes</taxon>
    </lineage>
</organism>
<dbReference type="AlphaFoldDB" id="A0A6J6TP09"/>
<evidence type="ECO:0000256" key="1">
    <source>
        <dbReference type="SAM" id="MobiDB-lite"/>
    </source>
</evidence>
<protein>
    <submittedName>
        <fullName evidence="2">Unannotated protein</fullName>
    </submittedName>
</protein>
<evidence type="ECO:0000313" key="2">
    <source>
        <dbReference type="EMBL" id="CAB4748876.1"/>
    </source>
</evidence>
<dbReference type="EMBL" id="CAEZYZ010000107">
    <property type="protein sequence ID" value="CAB4748876.1"/>
    <property type="molecule type" value="Genomic_DNA"/>
</dbReference>
<feature type="compositionally biased region" description="Polar residues" evidence="1">
    <location>
        <begin position="45"/>
        <end position="55"/>
    </location>
</feature>
<proteinExistence type="predicted"/>
<gene>
    <name evidence="2" type="ORF">UFOPK2810_00743</name>
</gene>
<name>A0A6J6TP09_9ZZZZ</name>
<feature type="region of interest" description="Disordered" evidence="1">
    <location>
        <begin position="34"/>
        <end position="55"/>
    </location>
</feature>
<reference evidence="2" key="1">
    <citation type="submission" date="2020-05" db="EMBL/GenBank/DDBJ databases">
        <authorList>
            <person name="Chiriac C."/>
            <person name="Salcher M."/>
            <person name="Ghai R."/>
            <person name="Kavagutti S V."/>
        </authorList>
    </citation>
    <scope>NUCLEOTIDE SEQUENCE</scope>
</reference>
<accession>A0A6J6TP09</accession>